<dbReference type="InParanoid" id="A7TGF8"/>
<dbReference type="OrthoDB" id="19329at2759"/>
<feature type="domain" description="C2H2-type" evidence="2">
    <location>
        <begin position="9"/>
        <end position="31"/>
    </location>
</feature>
<dbReference type="FunCoup" id="A7TGF8">
    <property type="interactions" value="617"/>
</dbReference>
<dbReference type="InterPro" id="IPR041661">
    <property type="entry name" value="ZN622/Rei1/Reh1_Znf-C2H2"/>
</dbReference>
<dbReference type="KEGG" id="vpo:Kpol_1055p85"/>
<dbReference type="GO" id="GO:0030687">
    <property type="term" value="C:preribosome, large subunit precursor"/>
    <property type="evidence" value="ECO:0007669"/>
    <property type="project" value="TreeGrafter"/>
</dbReference>
<dbReference type="PROSITE" id="PS00028">
    <property type="entry name" value="ZINC_FINGER_C2H2_1"/>
    <property type="match status" value="1"/>
</dbReference>
<feature type="compositionally biased region" description="Polar residues" evidence="1">
    <location>
        <begin position="167"/>
        <end position="176"/>
    </location>
</feature>
<dbReference type="PhylomeDB" id="A7TGF8"/>
<name>A7TGF8_VANPO</name>
<gene>
    <name evidence="3" type="ORF">Kpol_1055p85</name>
</gene>
<feature type="compositionally biased region" description="Basic and acidic residues" evidence="1">
    <location>
        <begin position="110"/>
        <end position="129"/>
    </location>
</feature>
<dbReference type="InterPro" id="IPR013087">
    <property type="entry name" value="Znf_C2H2_type"/>
</dbReference>
<dbReference type="GeneID" id="5547038"/>
<dbReference type="Pfam" id="PF12756">
    <property type="entry name" value="zf-C2H2_2"/>
    <property type="match status" value="1"/>
</dbReference>
<dbReference type="RefSeq" id="XP_001646586.1">
    <property type="nucleotide sequence ID" value="XM_001646536.1"/>
</dbReference>
<organism evidence="4">
    <name type="scientific">Vanderwaltozyma polyspora (strain ATCC 22028 / DSM 70294 / BCRC 21397 / CBS 2163 / NBRC 10782 / NRRL Y-8283 / UCD 57-17)</name>
    <name type="common">Kluyveromyces polysporus</name>
    <dbReference type="NCBI Taxonomy" id="436907"/>
    <lineage>
        <taxon>Eukaryota</taxon>
        <taxon>Fungi</taxon>
        <taxon>Dikarya</taxon>
        <taxon>Ascomycota</taxon>
        <taxon>Saccharomycotina</taxon>
        <taxon>Saccharomycetes</taxon>
        <taxon>Saccharomycetales</taxon>
        <taxon>Saccharomycetaceae</taxon>
        <taxon>Vanderwaltozyma</taxon>
    </lineage>
</organism>
<dbReference type="InterPro" id="IPR040025">
    <property type="entry name" value="Znf622/Rei1/Reh1"/>
</dbReference>
<dbReference type="OMA" id="QRYHMKT"/>
<dbReference type="SUPFAM" id="SSF57667">
    <property type="entry name" value="beta-beta-alpha zinc fingers"/>
    <property type="match status" value="1"/>
</dbReference>
<accession>A7TGF8</accession>
<dbReference type="Proteomes" id="UP000000267">
    <property type="component" value="Unassembled WGS sequence"/>
</dbReference>
<feature type="compositionally biased region" description="Basic residues" evidence="1">
    <location>
        <begin position="84"/>
        <end position="94"/>
    </location>
</feature>
<dbReference type="PANTHER" id="PTHR13182">
    <property type="entry name" value="ZINC FINGER PROTEIN 622"/>
    <property type="match status" value="1"/>
</dbReference>
<evidence type="ECO:0000313" key="3">
    <source>
        <dbReference type="EMBL" id="EDO18728.1"/>
    </source>
</evidence>
<protein>
    <recommendedName>
        <fullName evidence="2">C2H2-type domain-containing protein</fullName>
    </recommendedName>
</protein>
<dbReference type="eggNOG" id="KOG2785">
    <property type="taxonomic scope" value="Eukaryota"/>
</dbReference>
<sequence>MSSNALFTCNSCVIQFKSSDLQRYHMKTEWHRYNLKRRVAQLPPITADEFAEKLQISEREQQLHKYDEFGFEILKPIDENNIKHKNRNKHKKSVQKFNDDADADVELGETDNRLTRKDTDEEVHGDNLVKTRSISPANSVNSKLSELSMESKDTNTDYGEDTVSEYGFTSDSNYGTTEDENYTSTDEDVTDEEYDNDSIDCTECIYCGVKNKEIEKNVKHMFQKHGLYIPERSYLVDLPGLLSFLYETIIIDNLCFCCNFQGSGVESIRDHLISKRHCRLPYESRKERELFAEFYDFSSLDETPKQSTPTDKPKKSIHFNENVEVSESLPEDETTSSGNKHGINSNYTTVSVDESGMEITLPNGTRAGHRDGQRYYRQNLSTPDEGSESRRTVTAADRRLISGVTEKEYKKGLKKMQEMERRAISKQILREGKRVNFQKHYRDELLQ</sequence>
<dbReference type="HOGENOM" id="CLU_018787_1_1_1"/>
<feature type="region of interest" description="Disordered" evidence="1">
    <location>
        <begin position="302"/>
        <end position="347"/>
    </location>
</feature>
<feature type="compositionally biased region" description="Polar residues" evidence="1">
    <location>
        <begin position="335"/>
        <end position="347"/>
    </location>
</feature>
<dbReference type="GO" id="GO:0043023">
    <property type="term" value="F:ribosomal large subunit binding"/>
    <property type="evidence" value="ECO:0007669"/>
    <property type="project" value="EnsemblFungi"/>
</dbReference>
<evidence type="ECO:0000313" key="4">
    <source>
        <dbReference type="Proteomes" id="UP000000267"/>
    </source>
</evidence>
<dbReference type="InterPro" id="IPR036236">
    <property type="entry name" value="Znf_C2H2_sf"/>
</dbReference>
<dbReference type="GO" id="GO:0042273">
    <property type="term" value="P:ribosomal large subunit biogenesis"/>
    <property type="evidence" value="ECO:0007669"/>
    <property type="project" value="EnsemblFungi"/>
</dbReference>
<dbReference type="PANTHER" id="PTHR13182:SF8">
    <property type="entry name" value="CYTOPLASMIC 60S SUBUNIT BIOGENESIS FACTOR ZNF622"/>
    <property type="match status" value="1"/>
</dbReference>
<dbReference type="AlphaFoldDB" id="A7TGF8"/>
<feature type="compositionally biased region" description="Polar residues" evidence="1">
    <location>
        <begin position="130"/>
        <end position="145"/>
    </location>
</feature>
<dbReference type="EMBL" id="DS480386">
    <property type="protein sequence ID" value="EDO18728.1"/>
    <property type="molecule type" value="Genomic_DNA"/>
</dbReference>
<evidence type="ECO:0000256" key="1">
    <source>
        <dbReference type="SAM" id="MobiDB-lite"/>
    </source>
</evidence>
<feature type="compositionally biased region" description="Acidic residues" evidence="1">
    <location>
        <begin position="100"/>
        <end position="109"/>
    </location>
</feature>
<feature type="compositionally biased region" description="Acidic residues" evidence="1">
    <location>
        <begin position="177"/>
        <end position="193"/>
    </location>
</feature>
<reference evidence="3 4" key="1">
    <citation type="journal article" date="2007" name="Proc. Natl. Acad. Sci. U.S.A.">
        <title>Independent sorting-out of thousands of duplicated gene pairs in two yeast species descended from a whole-genome duplication.</title>
        <authorList>
            <person name="Scannell D.R."/>
            <person name="Frank A.C."/>
            <person name="Conant G.C."/>
            <person name="Byrne K.P."/>
            <person name="Woolfit M."/>
            <person name="Wolfe K.H."/>
        </authorList>
    </citation>
    <scope>NUCLEOTIDE SEQUENCE [LARGE SCALE GENOMIC DNA]</scope>
    <source>
        <strain evidence="4">ATCC 22028 / DSM 70294 / BCRC 21397 / CBS 2163 / NBRC 10782 / NRRL Y-8283 / UCD 57-17</strain>
    </source>
</reference>
<dbReference type="STRING" id="436907.A7TGF8"/>
<feature type="region of interest" description="Disordered" evidence="1">
    <location>
        <begin position="84"/>
        <end position="193"/>
    </location>
</feature>
<keyword evidence="4" id="KW-1185">Reference proteome</keyword>
<evidence type="ECO:0000259" key="2">
    <source>
        <dbReference type="PROSITE" id="PS00028"/>
    </source>
</evidence>
<proteinExistence type="predicted"/>